<dbReference type="PROSITE" id="PS51304">
    <property type="entry name" value="GALECTIN"/>
    <property type="match status" value="1"/>
</dbReference>
<dbReference type="AlphaFoldDB" id="A0A0C2DRV4"/>
<dbReference type="SUPFAM" id="SSF49899">
    <property type="entry name" value="Concanavalin A-like lectins/glucanases"/>
    <property type="match status" value="1"/>
</dbReference>
<feature type="domain" description="Galectin" evidence="3">
    <location>
        <begin position="44"/>
        <end position="173"/>
    </location>
</feature>
<dbReference type="InterPro" id="IPR013320">
    <property type="entry name" value="ConA-like_dom_sf"/>
</dbReference>
<dbReference type="SMART" id="SM00276">
    <property type="entry name" value="GLECT"/>
    <property type="match status" value="1"/>
</dbReference>
<proteinExistence type="predicted"/>
<dbReference type="OrthoDB" id="5784299at2759"/>
<reference evidence="4 5" key="1">
    <citation type="submission" date="2013-12" db="EMBL/GenBank/DDBJ databases">
        <title>Draft genome of the parsitic nematode Ancylostoma duodenale.</title>
        <authorList>
            <person name="Mitreva M."/>
        </authorList>
    </citation>
    <scope>NUCLEOTIDE SEQUENCE [LARGE SCALE GENOMIC DNA]</scope>
    <source>
        <strain evidence="4 5">Zhejiang</strain>
    </source>
</reference>
<evidence type="ECO:0000313" key="5">
    <source>
        <dbReference type="Proteomes" id="UP000054047"/>
    </source>
</evidence>
<dbReference type="SMART" id="SM00908">
    <property type="entry name" value="Gal-bind_lectin"/>
    <property type="match status" value="1"/>
</dbReference>
<evidence type="ECO:0000256" key="1">
    <source>
        <dbReference type="ARBA" id="ARBA00022734"/>
    </source>
</evidence>
<sequence>MEIFFLDEHYNGDTSLEYDLYELSDLSPLPPKKLPEPKFVKEIFNLSTPVGLRLNTSTNRVRAVLKTVNNGHGRFVIDLRNDDNAIVLHFQNKFKERHLIFNSMYRGRWHREERISSPFEYQEVYTIDFIFNGTAPIVYVNGQFLHQTRQPNVTYASQVAFYKDIHVHSMHFA</sequence>
<dbReference type="Gene3D" id="2.60.120.200">
    <property type="match status" value="1"/>
</dbReference>
<evidence type="ECO:0000259" key="3">
    <source>
        <dbReference type="PROSITE" id="PS51304"/>
    </source>
</evidence>
<keyword evidence="5" id="KW-1185">Reference proteome</keyword>
<dbReference type="Pfam" id="PF00337">
    <property type="entry name" value="Gal-bind_lectin"/>
    <property type="match status" value="1"/>
</dbReference>
<keyword evidence="1 2" id="KW-0430">Lectin</keyword>
<dbReference type="PANTHER" id="PTHR11346">
    <property type="entry name" value="GALECTIN"/>
    <property type="match status" value="1"/>
</dbReference>
<dbReference type="GO" id="GO:0016936">
    <property type="term" value="F:galactoside binding"/>
    <property type="evidence" value="ECO:0007669"/>
    <property type="project" value="TreeGrafter"/>
</dbReference>
<dbReference type="InterPro" id="IPR001079">
    <property type="entry name" value="Galectin_CRD"/>
</dbReference>
<accession>A0A0C2DRV4</accession>
<gene>
    <name evidence="4" type="ORF">ANCDUO_04196</name>
</gene>
<dbReference type="InterPro" id="IPR044156">
    <property type="entry name" value="Galectin-like"/>
</dbReference>
<name>A0A0C2DRV4_9BILA</name>
<dbReference type="Proteomes" id="UP000054047">
    <property type="component" value="Unassembled WGS sequence"/>
</dbReference>
<organism evidence="4 5">
    <name type="scientific">Ancylostoma duodenale</name>
    <dbReference type="NCBI Taxonomy" id="51022"/>
    <lineage>
        <taxon>Eukaryota</taxon>
        <taxon>Metazoa</taxon>
        <taxon>Ecdysozoa</taxon>
        <taxon>Nematoda</taxon>
        <taxon>Chromadorea</taxon>
        <taxon>Rhabditida</taxon>
        <taxon>Rhabditina</taxon>
        <taxon>Rhabditomorpha</taxon>
        <taxon>Strongyloidea</taxon>
        <taxon>Ancylostomatidae</taxon>
        <taxon>Ancylostomatinae</taxon>
        <taxon>Ancylostoma</taxon>
    </lineage>
</organism>
<evidence type="ECO:0000256" key="2">
    <source>
        <dbReference type="RuleBase" id="RU102079"/>
    </source>
</evidence>
<protein>
    <recommendedName>
        <fullName evidence="2">Galectin</fullName>
    </recommendedName>
</protein>
<dbReference type="PANTHER" id="PTHR11346:SF171">
    <property type="entry name" value="GALECTIN"/>
    <property type="match status" value="1"/>
</dbReference>
<evidence type="ECO:0000313" key="4">
    <source>
        <dbReference type="EMBL" id="KIH65487.1"/>
    </source>
</evidence>
<dbReference type="EMBL" id="KN727534">
    <property type="protein sequence ID" value="KIH65487.1"/>
    <property type="molecule type" value="Genomic_DNA"/>
</dbReference>
<dbReference type="GO" id="GO:0030246">
    <property type="term" value="F:carbohydrate binding"/>
    <property type="evidence" value="ECO:0007669"/>
    <property type="project" value="UniProtKB-UniRule"/>
</dbReference>